<dbReference type="AlphaFoldDB" id="A0A9N9H791"/>
<gene>
    <name evidence="1" type="ORF">PBRASI_LOCUS10835</name>
</gene>
<dbReference type="Proteomes" id="UP000789739">
    <property type="component" value="Unassembled WGS sequence"/>
</dbReference>
<organism evidence="1 2">
    <name type="scientific">Paraglomus brasilianum</name>
    <dbReference type="NCBI Taxonomy" id="144538"/>
    <lineage>
        <taxon>Eukaryota</taxon>
        <taxon>Fungi</taxon>
        <taxon>Fungi incertae sedis</taxon>
        <taxon>Mucoromycota</taxon>
        <taxon>Glomeromycotina</taxon>
        <taxon>Glomeromycetes</taxon>
        <taxon>Paraglomerales</taxon>
        <taxon>Paraglomeraceae</taxon>
        <taxon>Paraglomus</taxon>
    </lineage>
</organism>
<reference evidence="1" key="1">
    <citation type="submission" date="2021-06" db="EMBL/GenBank/DDBJ databases">
        <authorList>
            <person name="Kallberg Y."/>
            <person name="Tangrot J."/>
            <person name="Rosling A."/>
        </authorList>
    </citation>
    <scope>NUCLEOTIDE SEQUENCE</scope>
    <source>
        <strain evidence="1">BR232B</strain>
    </source>
</reference>
<name>A0A9N9H791_9GLOM</name>
<accession>A0A9N9H791</accession>
<feature type="non-terminal residue" evidence="1">
    <location>
        <position position="101"/>
    </location>
</feature>
<proteinExistence type="predicted"/>
<comment type="caution">
    <text evidence="1">The sequence shown here is derived from an EMBL/GenBank/DDBJ whole genome shotgun (WGS) entry which is preliminary data.</text>
</comment>
<protein>
    <submittedName>
        <fullName evidence="1">7188_t:CDS:1</fullName>
    </submittedName>
</protein>
<sequence length="101" mass="11617">MDKEPESTDALLLYLWLDVTRKFPTKPMNLERESEEDMVTSYLSLVINPFVTSSKQTRAVWPNTASTIAHKQKTVGRARQPDFKLAYMQQCREVAECGYGE</sequence>
<dbReference type="EMBL" id="CAJVPI010003769">
    <property type="protein sequence ID" value="CAG8662040.1"/>
    <property type="molecule type" value="Genomic_DNA"/>
</dbReference>
<evidence type="ECO:0000313" key="1">
    <source>
        <dbReference type="EMBL" id="CAG8662040.1"/>
    </source>
</evidence>
<evidence type="ECO:0000313" key="2">
    <source>
        <dbReference type="Proteomes" id="UP000789739"/>
    </source>
</evidence>
<dbReference type="OrthoDB" id="2370938at2759"/>
<keyword evidence="2" id="KW-1185">Reference proteome</keyword>